<comment type="similarity">
    <text evidence="2">Belongs to the G-protein coupled receptor 4 family.</text>
</comment>
<feature type="transmembrane region" description="Helical" evidence="10">
    <location>
        <begin position="265"/>
        <end position="284"/>
    </location>
</feature>
<evidence type="ECO:0000256" key="4">
    <source>
        <dbReference type="ARBA" id="ARBA00022692"/>
    </source>
</evidence>
<gene>
    <name evidence="11" type="ORF">PHLGIDRAFT_534819</name>
</gene>
<feature type="transmembrane region" description="Helical" evidence="10">
    <location>
        <begin position="33"/>
        <end position="57"/>
    </location>
</feature>
<dbReference type="HOGENOM" id="CLU_712835_0_0_1"/>
<dbReference type="GO" id="GO:0005886">
    <property type="term" value="C:plasma membrane"/>
    <property type="evidence" value="ECO:0007669"/>
    <property type="project" value="TreeGrafter"/>
</dbReference>
<dbReference type="InterPro" id="IPR001499">
    <property type="entry name" value="GPCR_STE3"/>
</dbReference>
<proteinExistence type="inferred from homology"/>
<comment type="subcellular location">
    <subcellularLocation>
        <location evidence="1">Membrane</location>
        <topology evidence="1">Multi-pass membrane protein</topology>
    </subcellularLocation>
</comment>
<dbReference type="EMBL" id="KN840814">
    <property type="protein sequence ID" value="KIP01347.1"/>
    <property type="molecule type" value="Genomic_DNA"/>
</dbReference>
<organism evidence="11 12">
    <name type="scientific">Phlebiopsis gigantea (strain 11061_1 CR5-6)</name>
    <name type="common">White-rot fungus</name>
    <name type="synonym">Peniophora gigantea</name>
    <dbReference type="NCBI Taxonomy" id="745531"/>
    <lineage>
        <taxon>Eukaryota</taxon>
        <taxon>Fungi</taxon>
        <taxon>Dikarya</taxon>
        <taxon>Basidiomycota</taxon>
        <taxon>Agaricomycotina</taxon>
        <taxon>Agaricomycetes</taxon>
        <taxon>Polyporales</taxon>
        <taxon>Phanerochaetaceae</taxon>
        <taxon>Phlebiopsis</taxon>
    </lineage>
</organism>
<evidence type="ECO:0000256" key="9">
    <source>
        <dbReference type="ARBA" id="ARBA00023224"/>
    </source>
</evidence>
<reference evidence="11 12" key="1">
    <citation type="journal article" date="2014" name="PLoS Genet.">
        <title>Analysis of the Phlebiopsis gigantea genome, transcriptome and secretome provides insight into its pioneer colonization strategies of wood.</title>
        <authorList>
            <person name="Hori C."/>
            <person name="Ishida T."/>
            <person name="Igarashi K."/>
            <person name="Samejima M."/>
            <person name="Suzuki H."/>
            <person name="Master E."/>
            <person name="Ferreira P."/>
            <person name="Ruiz-Duenas F.J."/>
            <person name="Held B."/>
            <person name="Canessa P."/>
            <person name="Larrondo L.F."/>
            <person name="Schmoll M."/>
            <person name="Druzhinina I.S."/>
            <person name="Kubicek C.P."/>
            <person name="Gaskell J.A."/>
            <person name="Kersten P."/>
            <person name="St John F."/>
            <person name="Glasner J."/>
            <person name="Sabat G."/>
            <person name="Splinter BonDurant S."/>
            <person name="Syed K."/>
            <person name="Yadav J."/>
            <person name="Mgbeahuruike A.C."/>
            <person name="Kovalchuk A."/>
            <person name="Asiegbu F.O."/>
            <person name="Lackner G."/>
            <person name="Hoffmeister D."/>
            <person name="Rencoret J."/>
            <person name="Gutierrez A."/>
            <person name="Sun H."/>
            <person name="Lindquist E."/>
            <person name="Barry K."/>
            <person name="Riley R."/>
            <person name="Grigoriev I.V."/>
            <person name="Henrissat B."/>
            <person name="Kues U."/>
            <person name="Berka R.M."/>
            <person name="Martinez A.T."/>
            <person name="Covert S.F."/>
            <person name="Blanchette R.A."/>
            <person name="Cullen D."/>
        </authorList>
    </citation>
    <scope>NUCLEOTIDE SEQUENCE [LARGE SCALE GENOMIC DNA]</scope>
    <source>
        <strain evidence="11 12">11061_1 CR5-6</strain>
    </source>
</reference>
<feature type="transmembrane region" description="Helical" evidence="10">
    <location>
        <begin position="69"/>
        <end position="90"/>
    </location>
</feature>
<sequence>MPAAAFLAAVIVPFPLAIQPALFSRRNFPSFALALWLIVANIICGVDALVWANYATVRIPVWCDITTKILIGVSYAVPACLFMTSTRLRLAASRNTTRVQRSPREQRDAFAVNVALCVGLPLIAMVLHTVVQGHRFDIIQFIGCQPEIPAVSAGTMFFWLPAVILSMLSLFLCAISWRTVLGPERARLGVYLDNFDPTFTPQLFFGQVMLVFCLAPLSLVFLVITIYESLTLGARSANTLSIDLSRIDTYDLSDFSELSRRNRIFCWWVIPAAAFTFTFWYMVFPVAGKIEGLLCTVYNRLTRSRTRDSVIALGDLKIWNSGRVVVRKCSTVEITVEEFVSAADTEANRPRSTSPTKEAYEPRWSHRGKPVISTYDYKANVGILSSLQ</sequence>
<accession>A0A0C3RYN3</accession>
<keyword evidence="8 11" id="KW-0675">Receptor</keyword>
<dbReference type="AlphaFoldDB" id="A0A0C3RYN3"/>
<dbReference type="PANTHER" id="PTHR28097:SF1">
    <property type="entry name" value="PHEROMONE A FACTOR RECEPTOR"/>
    <property type="match status" value="1"/>
</dbReference>
<keyword evidence="3" id="KW-0589">Pheromone response</keyword>
<evidence type="ECO:0000256" key="1">
    <source>
        <dbReference type="ARBA" id="ARBA00004141"/>
    </source>
</evidence>
<evidence type="ECO:0000313" key="11">
    <source>
        <dbReference type="EMBL" id="KIP01347.1"/>
    </source>
</evidence>
<dbReference type="Pfam" id="PF02076">
    <property type="entry name" value="STE3"/>
    <property type="match status" value="1"/>
</dbReference>
<keyword evidence="9" id="KW-0807">Transducer</keyword>
<dbReference type="GO" id="GO:0000750">
    <property type="term" value="P:pheromone-dependent signal transduction involved in conjugation with cellular fusion"/>
    <property type="evidence" value="ECO:0007669"/>
    <property type="project" value="TreeGrafter"/>
</dbReference>
<dbReference type="PRINTS" id="PR00899">
    <property type="entry name" value="GPCRSTE3"/>
</dbReference>
<dbReference type="GO" id="GO:0004932">
    <property type="term" value="F:mating-type factor pheromone receptor activity"/>
    <property type="evidence" value="ECO:0007669"/>
    <property type="project" value="InterPro"/>
</dbReference>
<evidence type="ECO:0000256" key="2">
    <source>
        <dbReference type="ARBA" id="ARBA00011085"/>
    </source>
</evidence>
<dbReference type="STRING" id="745531.A0A0C3RYN3"/>
<evidence type="ECO:0000256" key="3">
    <source>
        <dbReference type="ARBA" id="ARBA00022507"/>
    </source>
</evidence>
<keyword evidence="7 10" id="KW-0472">Membrane</keyword>
<evidence type="ECO:0000256" key="7">
    <source>
        <dbReference type="ARBA" id="ARBA00023136"/>
    </source>
</evidence>
<feature type="transmembrane region" description="Helical" evidence="10">
    <location>
        <begin position="157"/>
        <end position="177"/>
    </location>
</feature>
<keyword evidence="12" id="KW-1185">Reference proteome</keyword>
<keyword evidence="5 10" id="KW-1133">Transmembrane helix</keyword>
<protein>
    <submittedName>
        <fullName evidence="11">Mating-type-like pheromone receptor</fullName>
    </submittedName>
</protein>
<dbReference type="PANTHER" id="PTHR28097">
    <property type="entry name" value="PHEROMONE A FACTOR RECEPTOR"/>
    <property type="match status" value="1"/>
</dbReference>
<dbReference type="OrthoDB" id="2874149at2759"/>
<feature type="transmembrane region" description="Helical" evidence="10">
    <location>
        <begin position="110"/>
        <end position="131"/>
    </location>
</feature>
<feature type="non-terminal residue" evidence="11">
    <location>
        <position position="388"/>
    </location>
</feature>
<evidence type="ECO:0000256" key="10">
    <source>
        <dbReference type="SAM" id="Phobius"/>
    </source>
</evidence>
<evidence type="ECO:0000256" key="5">
    <source>
        <dbReference type="ARBA" id="ARBA00022989"/>
    </source>
</evidence>
<evidence type="ECO:0000313" key="12">
    <source>
        <dbReference type="Proteomes" id="UP000053257"/>
    </source>
</evidence>
<evidence type="ECO:0000256" key="8">
    <source>
        <dbReference type="ARBA" id="ARBA00023170"/>
    </source>
</evidence>
<name>A0A0C3RYN3_PHLG1</name>
<keyword evidence="6" id="KW-0297">G-protein coupled receptor</keyword>
<keyword evidence="4 10" id="KW-0812">Transmembrane</keyword>
<feature type="transmembrane region" description="Helical" evidence="10">
    <location>
        <begin position="204"/>
        <end position="227"/>
    </location>
</feature>
<dbReference type="Proteomes" id="UP000053257">
    <property type="component" value="Unassembled WGS sequence"/>
</dbReference>
<evidence type="ECO:0000256" key="6">
    <source>
        <dbReference type="ARBA" id="ARBA00023040"/>
    </source>
</evidence>